<dbReference type="InterPro" id="IPR023201">
    <property type="entry name" value="SecY_dom_sf"/>
</dbReference>
<dbReference type="OrthoDB" id="8410488at2"/>
<feature type="transmembrane region" description="Helical" evidence="1">
    <location>
        <begin position="115"/>
        <end position="134"/>
    </location>
</feature>
<accession>A0A4R5UK67</accession>
<feature type="transmembrane region" description="Helical" evidence="1">
    <location>
        <begin position="328"/>
        <end position="350"/>
    </location>
</feature>
<dbReference type="Proteomes" id="UP000295238">
    <property type="component" value="Unassembled WGS sequence"/>
</dbReference>
<name>A0A4R5UK67_9HYPH</name>
<feature type="transmembrane region" description="Helical" evidence="1">
    <location>
        <begin position="295"/>
        <end position="316"/>
    </location>
</feature>
<feature type="transmembrane region" description="Helical" evidence="1">
    <location>
        <begin position="356"/>
        <end position="375"/>
    </location>
</feature>
<feature type="transmembrane region" description="Helical" evidence="1">
    <location>
        <begin position="79"/>
        <end position="103"/>
    </location>
</feature>
<feature type="transmembrane region" description="Helical" evidence="1">
    <location>
        <begin position="221"/>
        <end position="240"/>
    </location>
</feature>
<feature type="transmembrane region" description="Helical" evidence="1">
    <location>
        <begin position="185"/>
        <end position="201"/>
    </location>
</feature>
<keyword evidence="1" id="KW-0812">Transmembrane</keyword>
<dbReference type="EMBL" id="SMTL01000002">
    <property type="protein sequence ID" value="TDK37204.1"/>
    <property type="molecule type" value="Genomic_DNA"/>
</dbReference>
<proteinExistence type="predicted"/>
<feature type="transmembrane region" description="Helical" evidence="1">
    <location>
        <begin position="154"/>
        <end position="173"/>
    </location>
</feature>
<dbReference type="RefSeq" id="WP_133315971.1">
    <property type="nucleotide sequence ID" value="NZ_SMTL01000002.1"/>
</dbReference>
<keyword evidence="3" id="KW-1185">Reference proteome</keyword>
<gene>
    <name evidence="2" type="ORF">E2F50_09960</name>
</gene>
<feature type="transmembrane region" description="Helical" evidence="1">
    <location>
        <begin position="261"/>
        <end position="283"/>
    </location>
</feature>
<keyword evidence="1" id="KW-1133">Transmembrane helix</keyword>
<sequence>MPAYRLDFGRGCQSLPLLVVREIDDQTGESKMGGWNVVAALALAGIMFSLGSHIPLPGIDAAVFAGQLGRHGNGSTARMSIFALGLTPIYTAFTLAEIGRLLAYRRQSPQRQPNIAAAIFVRLIAFAVTALQGYGIAAGLRSSNLIDPSFEESLVLLIIAAFMGATAVMFLLIDRLPVPGLRNGFWALWTIPGLIQLPGALTNMLEMTRQGVISTQQWVPALGYSILSVAAVVAMALLWRTTWHRDGAAAGQAVTVEPREILIWPPVLALSISSYLLTAVIILLPDGLNMMDQRILQIAALATAALFIPAVVYGYARQYSAAVPDGAPLAFSATVIAAIQILVFTSAAMINTFTDLPVVISGLTAIALTLTALGLREGATFRAEQGLPASKGAASV</sequence>
<keyword evidence="1" id="KW-0472">Membrane</keyword>
<protein>
    <submittedName>
        <fullName evidence="2">Preprotein translocase subunit SecY</fullName>
    </submittedName>
</protein>
<reference evidence="2 3" key="1">
    <citation type="submission" date="2019-03" db="EMBL/GenBank/DDBJ databases">
        <title>Rhizobium sp. nov., an bacterium isolated from biocrust in Mu Us Desert.</title>
        <authorList>
            <person name="Lixiong L."/>
        </authorList>
    </citation>
    <scope>NUCLEOTIDE SEQUENCE [LARGE SCALE GENOMIC DNA]</scope>
    <source>
        <strain evidence="2 3">SPY-1</strain>
    </source>
</reference>
<evidence type="ECO:0000313" key="2">
    <source>
        <dbReference type="EMBL" id="TDK37204.1"/>
    </source>
</evidence>
<comment type="caution">
    <text evidence="2">The sequence shown here is derived from an EMBL/GenBank/DDBJ whole genome shotgun (WGS) entry which is preliminary data.</text>
</comment>
<feature type="transmembrane region" description="Helical" evidence="1">
    <location>
        <begin position="37"/>
        <end position="59"/>
    </location>
</feature>
<dbReference type="SUPFAM" id="SSF103491">
    <property type="entry name" value="Preprotein translocase SecY subunit"/>
    <property type="match status" value="1"/>
</dbReference>
<evidence type="ECO:0000256" key="1">
    <source>
        <dbReference type="SAM" id="Phobius"/>
    </source>
</evidence>
<dbReference type="AlphaFoldDB" id="A0A4R5UK67"/>
<evidence type="ECO:0000313" key="3">
    <source>
        <dbReference type="Proteomes" id="UP000295238"/>
    </source>
</evidence>
<organism evidence="2 3">
    <name type="scientific">Rhizobium deserti</name>
    <dbReference type="NCBI Taxonomy" id="2547961"/>
    <lineage>
        <taxon>Bacteria</taxon>
        <taxon>Pseudomonadati</taxon>
        <taxon>Pseudomonadota</taxon>
        <taxon>Alphaproteobacteria</taxon>
        <taxon>Hyphomicrobiales</taxon>
        <taxon>Rhizobiaceae</taxon>
        <taxon>Rhizobium/Agrobacterium group</taxon>
        <taxon>Rhizobium</taxon>
    </lineage>
</organism>
<dbReference type="Gene3D" id="1.10.3370.10">
    <property type="entry name" value="SecY subunit domain"/>
    <property type="match status" value="1"/>
</dbReference>